<dbReference type="AlphaFoldDB" id="A0AAJ1PT67"/>
<proteinExistence type="predicted"/>
<accession>A0AAJ1PT67</accession>
<sequence length="366" mass="42915">MPSNLQSNFQINNFRNEVELSSTLFYPAFNSKSSSKSVNFLSLLLNLDTKFIAGLTTLGTALGGVIVGGGTVLYNKIWWDTTVNNFLRKLNELAGDKDKKSKSVDEVFSNDQKNATRKLLKAAWDLNDSKLRDLIKKFHDNKENNLTKEFKDNNAINKGSDTPNVTNNIFTWFLYGDKSNISTFFEILFETPNKSLSILIYDFFNLFNNANIKEQITYKYEIKNNENIAISTKLEKLSDIFISFYKYYNFSIELRKLWTFFITLAHIFNKQKIWEKLRSLVETFITSIINVFVKADNESYIYNSNFEDEIKFVNENLLSKHNLKVDQLPHLFLIDLWNENRFLYNQLEKIRIKENIIYYIKKMSTK</sequence>
<protein>
    <submittedName>
        <fullName evidence="1">Uncharacterized protein</fullName>
    </submittedName>
</protein>
<evidence type="ECO:0000313" key="1">
    <source>
        <dbReference type="EMBL" id="MDJ1646091.1"/>
    </source>
</evidence>
<gene>
    <name evidence="1" type="ORF">QLQ80_03305</name>
</gene>
<dbReference type="RefSeq" id="WP_283827454.1">
    <property type="nucleotide sequence ID" value="NZ_JASDDP010000028.1"/>
</dbReference>
<evidence type="ECO:0000313" key="2">
    <source>
        <dbReference type="Proteomes" id="UP001224428"/>
    </source>
</evidence>
<organism evidence="1 2">
    <name type="scientific">Mycoplasma phocimorsus</name>
    <dbReference type="NCBI Taxonomy" id="3045839"/>
    <lineage>
        <taxon>Bacteria</taxon>
        <taxon>Bacillati</taxon>
        <taxon>Mycoplasmatota</taxon>
        <taxon>Mollicutes</taxon>
        <taxon>Mycoplasmataceae</taxon>
        <taxon>Mycoplasma</taxon>
    </lineage>
</organism>
<keyword evidence="2" id="KW-1185">Reference proteome</keyword>
<dbReference type="EMBL" id="JASDDP010000028">
    <property type="protein sequence ID" value="MDJ1646091.1"/>
    <property type="molecule type" value="Genomic_DNA"/>
</dbReference>
<reference evidence="1" key="1">
    <citation type="submission" date="2023-05" db="EMBL/GenBank/DDBJ databases">
        <title>Mycoplasma phocimorsus sp. nov., isolated from Scandinavian patients with seal finger or septic arthritis after contact with seals.</title>
        <authorList>
            <person name="Skafte-Holm A."/>
            <person name="Pedersen T.R."/>
            <person name="Froelund M."/>
            <person name="Stegger M."/>
            <person name="Qvortrup K."/>
            <person name="Michaels D.L."/>
            <person name="Brown D.R."/>
            <person name="Jensen J.S."/>
        </authorList>
    </citation>
    <scope>NUCLEOTIDE SEQUENCE</scope>
    <source>
        <strain evidence="1">M5725</strain>
    </source>
</reference>
<name>A0AAJ1PT67_9MOLU</name>
<dbReference type="Proteomes" id="UP001224428">
    <property type="component" value="Unassembled WGS sequence"/>
</dbReference>
<comment type="caution">
    <text evidence="1">The sequence shown here is derived from an EMBL/GenBank/DDBJ whole genome shotgun (WGS) entry which is preliminary data.</text>
</comment>